<name>A0A9W9N1Z0_9EURO</name>
<accession>A0A9W9N1Z0</accession>
<evidence type="ECO:0000313" key="2">
    <source>
        <dbReference type="EMBL" id="KAJ5211706.1"/>
    </source>
</evidence>
<organism evidence="2 3">
    <name type="scientific">Penicillium cinerascens</name>
    <dbReference type="NCBI Taxonomy" id="70096"/>
    <lineage>
        <taxon>Eukaryota</taxon>
        <taxon>Fungi</taxon>
        <taxon>Dikarya</taxon>
        <taxon>Ascomycota</taxon>
        <taxon>Pezizomycotina</taxon>
        <taxon>Eurotiomycetes</taxon>
        <taxon>Eurotiomycetidae</taxon>
        <taxon>Eurotiales</taxon>
        <taxon>Aspergillaceae</taxon>
        <taxon>Penicillium</taxon>
    </lineage>
</organism>
<feature type="region of interest" description="Disordered" evidence="1">
    <location>
        <begin position="1"/>
        <end position="21"/>
    </location>
</feature>
<dbReference type="OrthoDB" id="3431997at2759"/>
<dbReference type="AlphaFoldDB" id="A0A9W9N1Z0"/>
<reference evidence="2" key="1">
    <citation type="submission" date="2022-12" db="EMBL/GenBank/DDBJ databases">
        <authorList>
            <person name="Petersen C."/>
        </authorList>
    </citation>
    <scope>NUCLEOTIDE SEQUENCE</scope>
    <source>
        <strain evidence="2">IBT 15544</strain>
    </source>
</reference>
<reference evidence="2" key="2">
    <citation type="journal article" date="2023" name="IMA Fungus">
        <title>Comparative genomic study of the Penicillium genus elucidates a diverse pangenome and 15 lateral gene transfer events.</title>
        <authorList>
            <person name="Petersen C."/>
            <person name="Sorensen T."/>
            <person name="Nielsen M.R."/>
            <person name="Sondergaard T.E."/>
            <person name="Sorensen J.L."/>
            <person name="Fitzpatrick D.A."/>
            <person name="Frisvad J.C."/>
            <person name="Nielsen K.L."/>
        </authorList>
    </citation>
    <scope>NUCLEOTIDE SEQUENCE</scope>
    <source>
        <strain evidence="2">IBT 15544</strain>
    </source>
</reference>
<dbReference type="RefSeq" id="XP_058309876.1">
    <property type="nucleotide sequence ID" value="XM_058450414.1"/>
</dbReference>
<sequence>MSSNFADSNLPRFQGQATETPATVSENMLDLISSSGREIDVFREGVSGNLQLLSSRNKTPLYFVCCSIFHPNRPDVTLYTGNDRKGKVIGVCSNTRFSDSITVGRGNPAHPNSMEWEEVVKVSRDHSSYKFSIWSRAAERRSYSWKRTQDSNMKGIKSSKLDRRSWKLEDDMSGEVVAVFAANGIQKSFKKVGKLRFLVGEEKVSGEWILLTWISLYENARRRALARRDLTWFF</sequence>
<protein>
    <submittedName>
        <fullName evidence="2">Uncharacterized protein</fullName>
    </submittedName>
</protein>
<evidence type="ECO:0000256" key="1">
    <source>
        <dbReference type="SAM" id="MobiDB-lite"/>
    </source>
</evidence>
<keyword evidence="3" id="KW-1185">Reference proteome</keyword>
<dbReference type="Proteomes" id="UP001150904">
    <property type="component" value="Unassembled WGS sequence"/>
</dbReference>
<proteinExistence type="predicted"/>
<dbReference type="GeneID" id="83177715"/>
<comment type="caution">
    <text evidence="2">The sequence shown here is derived from an EMBL/GenBank/DDBJ whole genome shotgun (WGS) entry which is preliminary data.</text>
</comment>
<dbReference type="EMBL" id="JAPQKR010000008">
    <property type="protein sequence ID" value="KAJ5211706.1"/>
    <property type="molecule type" value="Genomic_DNA"/>
</dbReference>
<gene>
    <name evidence="2" type="ORF">N7498_003352</name>
</gene>
<evidence type="ECO:0000313" key="3">
    <source>
        <dbReference type="Proteomes" id="UP001150904"/>
    </source>
</evidence>